<dbReference type="Proteomes" id="UP000298009">
    <property type="component" value="Unassembled WGS sequence"/>
</dbReference>
<organism evidence="2 3">
    <name type="scientific">Leptospira noumeaensis</name>
    <dbReference type="NCBI Taxonomy" id="2484964"/>
    <lineage>
        <taxon>Bacteria</taxon>
        <taxon>Pseudomonadati</taxon>
        <taxon>Spirochaetota</taxon>
        <taxon>Spirochaetia</taxon>
        <taxon>Leptospirales</taxon>
        <taxon>Leptospiraceae</taxon>
        <taxon>Leptospira</taxon>
    </lineage>
</organism>
<evidence type="ECO:0000313" key="2">
    <source>
        <dbReference type="EMBL" id="TGK83107.1"/>
    </source>
</evidence>
<feature type="transmembrane region" description="Helical" evidence="1">
    <location>
        <begin position="251"/>
        <end position="274"/>
    </location>
</feature>
<dbReference type="AlphaFoldDB" id="A0A4R9I9S4"/>
<feature type="transmembrane region" description="Helical" evidence="1">
    <location>
        <begin position="126"/>
        <end position="143"/>
    </location>
</feature>
<feature type="transmembrane region" description="Helical" evidence="1">
    <location>
        <begin position="224"/>
        <end position="245"/>
    </location>
</feature>
<protein>
    <submittedName>
        <fullName evidence="2">Uncharacterized protein</fullName>
    </submittedName>
</protein>
<feature type="transmembrane region" description="Helical" evidence="1">
    <location>
        <begin position="48"/>
        <end position="68"/>
    </location>
</feature>
<proteinExistence type="predicted"/>
<dbReference type="RefSeq" id="WP_135601013.1">
    <property type="nucleotide sequence ID" value="NZ_RQFK01000023.1"/>
</dbReference>
<sequence>METTFLSDSVLVEVGIYNNYVMMFGIVFWTLLALSGIWIWKQTHIGKLGFLFTLVAFLPFSYLCYQSYEEKDGFHYQLTIDKTKDQIRFGDSKEPDIEFPIVEFISYQVKSESESKKDGTRYKDTIYLHHKSGLLLPVAVVSVKKYKDNKERFSRYSMLSREFKKFFRILPLPVETETGKPFKELLVKPELPNEKEKTQIHSPNENTVPKFPIEWKHQIMNANWYFSFSLLAIGHLGMMMFFANIREDRNYNWFWGVFILLFGYLSFGAQYYFWILPKSNTSYKIESIGNGFRFYSIHGQGNEQAIGLEGEWIPNSGKIVFLDLPEKTLHIQTKLAYEKTIALAETFESGSPDFSDALKLTKELYNASDWVRWDLSDLPMEVAVRLFLVL</sequence>
<accession>A0A4R9I9S4</accession>
<evidence type="ECO:0000256" key="1">
    <source>
        <dbReference type="SAM" id="Phobius"/>
    </source>
</evidence>
<reference evidence="2" key="1">
    <citation type="journal article" date="2019" name="PLoS Negl. Trop. Dis.">
        <title>Revisiting the worldwide diversity of Leptospira species in the environment.</title>
        <authorList>
            <person name="Vincent A.T."/>
            <person name="Schiettekatte O."/>
            <person name="Bourhy P."/>
            <person name="Veyrier F.J."/>
            <person name="Picardeau M."/>
        </authorList>
    </citation>
    <scope>NUCLEOTIDE SEQUENCE [LARGE SCALE GENOMIC DNA]</scope>
    <source>
        <strain evidence="2">201800287</strain>
    </source>
</reference>
<comment type="caution">
    <text evidence="2">The sequence shown here is derived from an EMBL/GenBank/DDBJ whole genome shotgun (WGS) entry which is preliminary data.</text>
</comment>
<keyword evidence="3" id="KW-1185">Reference proteome</keyword>
<dbReference type="EMBL" id="RQFK01000023">
    <property type="protein sequence ID" value="TGK83107.1"/>
    <property type="molecule type" value="Genomic_DNA"/>
</dbReference>
<keyword evidence="1" id="KW-0472">Membrane</keyword>
<evidence type="ECO:0000313" key="3">
    <source>
        <dbReference type="Proteomes" id="UP000298009"/>
    </source>
</evidence>
<keyword evidence="1" id="KW-1133">Transmembrane helix</keyword>
<name>A0A4R9I9S4_9LEPT</name>
<feature type="transmembrane region" description="Helical" evidence="1">
    <location>
        <begin position="20"/>
        <end position="41"/>
    </location>
</feature>
<gene>
    <name evidence="2" type="ORF">EHQ24_07280</name>
</gene>
<keyword evidence="1" id="KW-0812">Transmembrane</keyword>
<dbReference type="OrthoDB" id="329303at2"/>